<dbReference type="OrthoDB" id="6020087at2759"/>
<dbReference type="InterPro" id="IPR026306">
    <property type="entry name" value="RSBN1/Dpy-2/CEP530"/>
</dbReference>
<reference evidence="3" key="1">
    <citation type="submission" date="2020-09" db="EMBL/GenBank/DDBJ databases">
        <authorList>
            <person name="Kikuchi T."/>
        </authorList>
    </citation>
    <scope>NUCLEOTIDE SEQUENCE</scope>
    <source>
        <strain evidence="3">SH1</strain>
    </source>
</reference>
<feature type="region of interest" description="Disordered" evidence="2">
    <location>
        <begin position="83"/>
        <end position="186"/>
    </location>
</feature>
<name>A0A811KUU1_9BILA</name>
<feature type="compositionally biased region" description="Basic residues" evidence="2">
    <location>
        <begin position="323"/>
        <end position="333"/>
    </location>
</feature>
<dbReference type="PANTHER" id="PTHR13354">
    <property type="entry name" value="ROUND SPERMATID BASIC PROTEIN 1"/>
    <property type="match status" value="1"/>
</dbReference>
<feature type="region of interest" description="Disordered" evidence="2">
    <location>
        <begin position="282"/>
        <end position="397"/>
    </location>
</feature>
<protein>
    <recommendedName>
        <fullName evidence="5">Round spermatid basic protein 1-like protein</fullName>
    </recommendedName>
</protein>
<keyword evidence="4" id="KW-1185">Reference proteome</keyword>
<sequence length="762" mass="86195">MCMICKDPTKVHNPMYGGTNVSRPDSNSSTHLPQTYVPPSHMIDTSMPPPNFMFMPSPVSFPTGLPPPICAPFTVPFYGQATTLSQSQDSPRSIESSESVVLPPPPPPPTVTITPTNTDKCNTEKKEGKEKNASNVAEMLSEDPILKDLGKPLKRPLTTTPTSDSTTKKIKIEQTTKSPKKSVNSSKDDIIIIESTSATPAIQQSADIDVIIIDEQKPAKADNIDDFKSKIVKTEEVKTKTDALKADKLHKSPEKAKKFEIVSQKDVHNELKPIRVEVKVDLKKQDDKNVKATISVPTFPKKSTEEKKQKVHKNNTTSSNTPTKHHHKHHKKDDKHCVKASVSEECRKKESSDHEKKIKLDGPTTCEPKPETMRSPKREVENTTPEESPKKEKKKKYKLPKISEKFRKYVHIDIHPNGGASILRADWHKIRQHFDKADRAQFSQEFVTLGLAEINETPVFVICILEHAAEYMGSILDLLNEKHNHLPVKVGSLVNKQVVETMAVGEYYKHVMESCRQGTFRYGPLNALSLVGTKQEECGDYFKDVIDLLERSPVLRSLMPWGKMAITCDQDPTDSDDGPIFWVRPGEQLIPTDELKEDVKAKRRNSSNRKVGTAIRSLDRREVLFEDRTPCHADHVGDGLERHTTAAVGILQSIRGPNEHKEEESRVVKDVVCFHASDFDRIVETLRLDLYEPPMSQCVQWVEEAKLNQLRREGVRYAKFGLHENCIYFLPRKIIHQFRTVSACSSIAWHVRLKQYYPEDNS</sequence>
<gene>
    <name evidence="3" type="ORF">BOKJ2_LOCUS8400</name>
</gene>
<feature type="compositionally biased region" description="Basic and acidic residues" evidence="2">
    <location>
        <begin position="334"/>
        <end position="360"/>
    </location>
</feature>
<dbReference type="EMBL" id="CAJFDH010000004">
    <property type="protein sequence ID" value="CAD5219350.1"/>
    <property type="molecule type" value="Genomic_DNA"/>
</dbReference>
<evidence type="ECO:0008006" key="5">
    <source>
        <dbReference type="Google" id="ProtNLM"/>
    </source>
</evidence>
<feature type="compositionally biased region" description="Low complexity" evidence="2">
    <location>
        <begin position="155"/>
        <end position="165"/>
    </location>
</feature>
<dbReference type="Proteomes" id="UP000783686">
    <property type="component" value="Unassembled WGS sequence"/>
</dbReference>
<accession>A0A811KUU1</accession>
<evidence type="ECO:0000313" key="3">
    <source>
        <dbReference type="EMBL" id="CAD5219350.1"/>
    </source>
</evidence>
<evidence type="ECO:0000313" key="4">
    <source>
        <dbReference type="Proteomes" id="UP000614601"/>
    </source>
</evidence>
<dbReference type="PANTHER" id="PTHR13354:SF11">
    <property type="entry name" value="LYSINE-SPECIFIC DEMETHYLASE 9"/>
    <property type="match status" value="1"/>
</dbReference>
<comment type="caution">
    <text evidence="3">The sequence shown here is derived from an EMBL/GenBank/DDBJ whole genome shotgun (WGS) entry which is preliminary data.</text>
</comment>
<proteinExistence type="inferred from homology"/>
<dbReference type="EMBL" id="CAJFCW020000004">
    <property type="protein sequence ID" value="CAG9112455.1"/>
    <property type="molecule type" value="Genomic_DNA"/>
</dbReference>
<feature type="compositionally biased region" description="Polar residues" evidence="2">
    <location>
        <begin position="83"/>
        <end position="99"/>
    </location>
</feature>
<feature type="compositionally biased region" description="Basic and acidic residues" evidence="2">
    <location>
        <begin position="121"/>
        <end position="132"/>
    </location>
</feature>
<evidence type="ECO:0000256" key="2">
    <source>
        <dbReference type="SAM" id="MobiDB-lite"/>
    </source>
</evidence>
<evidence type="ECO:0000256" key="1">
    <source>
        <dbReference type="ARBA" id="ARBA00010560"/>
    </source>
</evidence>
<dbReference type="GO" id="GO:0005634">
    <property type="term" value="C:nucleus"/>
    <property type="evidence" value="ECO:0007669"/>
    <property type="project" value="InterPro"/>
</dbReference>
<feature type="compositionally biased region" description="Basic and acidic residues" evidence="2">
    <location>
        <begin position="368"/>
        <end position="381"/>
    </location>
</feature>
<dbReference type="AlphaFoldDB" id="A0A811KUU1"/>
<dbReference type="Proteomes" id="UP000614601">
    <property type="component" value="Unassembled WGS sequence"/>
</dbReference>
<organism evidence="3 4">
    <name type="scientific">Bursaphelenchus okinawaensis</name>
    <dbReference type="NCBI Taxonomy" id="465554"/>
    <lineage>
        <taxon>Eukaryota</taxon>
        <taxon>Metazoa</taxon>
        <taxon>Ecdysozoa</taxon>
        <taxon>Nematoda</taxon>
        <taxon>Chromadorea</taxon>
        <taxon>Rhabditida</taxon>
        <taxon>Tylenchina</taxon>
        <taxon>Tylenchomorpha</taxon>
        <taxon>Aphelenchoidea</taxon>
        <taxon>Aphelenchoididae</taxon>
        <taxon>Bursaphelenchus</taxon>
    </lineage>
</organism>
<comment type="similarity">
    <text evidence="1">Belongs to the round spermatid basic protein 1 family.</text>
</comment>